<dbReference type="InterPro" id="IPR036047">
    <property type="entry name" value="F-box-like_dom_sf"/>
</dbReference>
<dbReference type="Gene3D" id="1.20.1280.50">
    <property type="match status" value="1"/>
</dbReference>
<dbReference type="SUPFAM" id="SSF52047">
    <property type="entry name" value="RNI-like"/>
    <property type="match status" value="1"/>
</dbReference>
<sequence length="492" mass="51909">MASLTCCSADLPDPLLAHIFSLLPFEHRVKTAPLVCRQWRSAAAAPSAAWAEVEHTCQSISAWLCFLRWMRPRVAAVRVLSLTLDARHAAPPPLSRLELSCEAGVELCAELALLPALRHLVVGPGPLDIVCGGPLLVGPPAAAAAQPPPGRQLPCPWLPARLTSLTIGSVGAAASLAACCDGLAAALPALRELRLPVFAGEHDTELGFGVMRQRQEAGVAGAWDADPYELGRALRAPLGPAVAKLLEGLAPLAGQIEVLELPQSVAPPPVLARFRSLTALTARNLPAGNGEALAVVGRTLEDALSSLSRLHTLVLSLALDSFVDDSPRLPAFLASAPCTLRDLTLRMEPCTGLPLPPVDCLQGLTRLSLDSVVALRLTPLLPFMPRLHTLEVASESFYGRASWADGGCCEPALEAAAAAAAEIDLGGCTARNAAAAALATALAAHPRFARLLLVLFPIIKAYLVVLALRLQQRSARVEVVVRSEPRDEYDEY</sequence>
<evidence type="ECO:0000256" key="1">
    <source>
        <dbReference type="SAM" id="Phobius"/>
    </source>
</evidence>
<dbReference type="SUPFAM" id="SSF81383">
    <property type="entry name" value="F-box domain"/>
    <property type="match status" value="1"/>
</dbReference>
<evidence type="ECO:0000259" key="2">
    <source>
        <dbReference type="PROSITE" id="PS50181"/>
    </source>
</evidence>
<keyword evidence="1" id="KW-1133">Transmembrane helix</keyword>
<dbReference type="Proteomes" id="UP000239649">
    <property type="component" value="Unassembled WGS sequence"/>
</dbReference>
<reference evidence="3 4" key="1">
    <citation type="journal article" date="2018" name="Plant J.">
        <title>Genome sequences of Chlorella sorokiniana UTEX 1602 and Micractinium conductrix SAG 241.80: implications to maltose excretion by a green alga.</title>
        <authorList>
            <person name="Arriola M.B."/>
            <person name="Velmurugan N."/>
            <person name="Zhang Y."/>
            <person name="Plunkett M.H."/>
            <person name="Hondzo H."/>
            <person name="Barney B.M."/>
        </authorList>
    </citation>
    <scope>NUCLEOTIDE SEQUENCE [LARGE SCALE GENOMIC DNA]</scope>
    <source>
        <strain evidence="3 4">SAG 241.80</strain>
    </source>
</reference>
<organism evidence="3 4">
    <name type="scientific">Micractinium conductrix</name>
    <dbReference type="NCBI Taxonomy" id="554055"/>
    <lineage>
        <taxon>Eukaryota</taxon>
        <taxon>Viridiplantae</taxon>
        <taxon>Chlorophyta</taxon>
        <taxon>core chlorophytes</taxon>
        <taxon>Trebouxiophyceae</taxon>
        <taxon>Chlorellales</taxon>
        <taxon>Chlorellaceae</taxon>
        <taxon>Chlorella clade</taxon>
        <taxon>Micractinium</taxon>
    </lineage>
</organism>
<gene>
    <name evidence="3" type="ORF">C2E20_3234</name>
</gene>
<comment type="caution">
    <text evidence="3">The sequence shown here is derived from an EMBL/GenBank/DDBJ whole genome shotgun (WGS) entry which is preliminary data.</text>
</comment>
<evidence type="ECO:0000313" key="4">
    <source>
        <dbReference type="Proteomes" id="UP000239649"/>
    </source>
</evidence>
<dbReference type="Pfam" id="PF12937">
    <property type="entry name" value="F-box-like"/>
    <property type="match status" value="1"/>
</dbReference>
<feature type="transmembrane region" description="Helical" evidence="1">
    <location>
        <begin position="448"/>
        <end position="468"/>
    </location>
</feature>
<protein>
    <submittedName>
        <fullName evidence="3">Ankyrin repeat</fullName>
    </submittedName>
</protein>
<keyword evidence="1" id="KW-0812">Transmembrane</keyword>
<dbReference type="AlphaFoldDB" id="A0A2P6VI95"/>
<accession>A0A2P6VI95</accession>
<keyword evidence="1" id="KW-0472">Membrane</keyword>
<dbReference type="OrthoDB" id="550575at2759"/>
<dbReference type="EMBL" id="LHPF02000006">
    <property type="protein sequence ID" value="PSC73798.1"/>
    <property type="molecule type" value="Genomic_DNA"/>
</dbReference>
<keyword evidence="4" id="KW-1185">Reference proteome</keyword>
<dbReference type="InterPro" id="IPR001810">
    <property type="entry name" value="F-box_dom"/>
</dbReference>
<name>A0A2P6VI95_9CHLO</name>
<proteinExistence type="predicted"/>
<dbReference type="PROSITE" id="PS50181">
    <property type="entry name" value="FBOX"/>
    <property type="match status" value="1"/>
</dbReference>
<feature type="domain" description="F-box" evidence="2">
    <location>
        <begin position="5"/>
        <end position="53"/>
    </location>
</feature>
<evidence type="ECO:0000313" key="3">
    <source>
        <dbReference type="EMBL" id="PSC73798.1"/>
    </source>
</evidence>